<evidence type="ECO:0000313" key="10">
    <source>
        <dbReference type="Proteomes" id="UP000636800"/>
    </source>
</evidence>
<dbReference type="EC" id="3.2.1.14" evidence="2"/>
<dbReference type="GO" id="GO:0000272">
    <property type="term" value="P:polysaccharide catabolic process"/>
    <property type="evidence" value="ECO:0007669"/>
    <property type="project" value="UniProtKB-KW"/>
</dbReference>
<dbReference type="GO" id="GO:0006032">
    <property type="term" value="P:chitin catabolic process"/>
    <property type="evidence" value="ECO:0007669"/>
    <property type="project" value="InterPro"/>
</dbReference>
<keyword evidence="5" id="KW-0326">Glycosidase</keyword>
<accession>A0A835S4D5</accession>
<dbReference type="Gene3D" id="1.10.530.10">
    <property type="match status" value="1"/>
</dbReference>
<keyword evidence="4" id="KW-0119">Carbohydrate metabolism</keyword>
<evidence type="ECO:0000256" key="1">
    <source>
        <dbReference type="ARBA" id="ARBA00000822"/>
    </source>
</evidence>
<dbReference type="OrthoDB" id="2017693at2759"/>
<dbReference type="CDD" id="cd00325">
    <property type="entry name" value="chitinase_GH19"/>
    <property type="match status" value="1"/>
</dbReference>
<dbReference type="PIRSF" id="PIRSF001060">
    <property type="entry name" value="Endochitinase"/>
    <property type="match status" value="1"/>
</dbReference>
<reference evidence="9 10" key="1">
    <citation type="journal article" date="2020" name="Nat. Food">
        <title>A phased Vanilla planifolia genome enables genetic improvement of flavour and production.</title>
        <authorList>
            <person name="Hasing T."/>
            <person name="Tang H."/>
            <person name="Brym M."/>
            <person name="Khazi F."/>
            <person name="Huang T."/>
            <person name="Chambers A.H."/>
        </authorList>
    </citation>
    <scope>NUCLEOTIDE SEQUENCE [LARGE SCALE GENOMIC DNA]</scope>
    <source>
        <tissue evidence="9">Leaf</tissue>
    </source>
</reference>
<evidence type="ECO:0000313" key="9">
    <source>
        <dbReference type="EMBL" id="KAG0497262.1"/>
    </source>
</evidence>
<keyword evidence="3" id="KW-1015">Disulfide bond</keyword>
<feature type="domain" description="Glycoside hydrolase family 19 catalytic" evidence="8">
    <location>
        <begin position="36"/>
        <end position="101"/>
    </location>
</feature>
<gene>
    <name evidence="9" type="ORF">HPP92_001953</name>
</gene>
<dbReference type="InterPro" id="IPR000726">
    <property type="entry name" value="Glyco_hydro_19_cat"/>
</dbReference>
<comment type="catalytic activity">
    <reaction evidence="1">
        <text>Random endo-hydrolysis of N-acetyl-beta-D-glucosaminide (1-&gt;4)-beta-linkages in chitin and chitodextrins.</text>
        <dbReference type="EC" id="3.2.1.14"/>
    </reaction>
</comment>
<dbReference type="InterPro" id="IPR023346">
    <property type="entry name" value="Lysozyme-like_dom_sf"/>
</dbReference>
<name>A0A835S4D5_VANPL</name>
<proteinExistence type="predicted"/>
<dbReference type="EMBL" id="JADCNL010000001">
    <property type="protein sequence ID" value="KAG0497262.1"/>
    <property type="molecule type" value="Genomic_DNA"/>
</dbReference>
<dbReference type="PANTHER" id="PTHR22595">
    <property type="entry name" value="CHITINASE-RELATED"/>
    <property type="match status" value="1"/>
</dbReference>
<protein>
    <recommendedName>
        <fullName evidence="2">chitinase</fullName>
        <ecNumber evidence="2">3.2.1.14</ecNumber>
    </recommendedName>
</protein>
<keyword evidence="5" id="KW-0378">Hydrolase</keyword>
<evidence type="ECO:0000256" key="7">
    <source>
        <dbReference type="PIRSR" id="PIRSR001060-1"/>
    </source>
</evidence>
<sequence>MASHQARASPFVLAFFFSFHISAFLGSAAYSISELIPEELYLTIFLHKDDAICPAKGFYPYEAFVTATQFFPEFGTTGSVDTRKLELAAFLAQISHETTGKLFPIGNYNYGTAGEALGFDGLRQPDLVSNRSELAFKMALWFWMTPREPKPSCHDVMVGLFRPSEVDREANRTAGFGLVTNIINGGQECGIPNDDRVNVRIGYFKRYAD</sequence>
<dbReference type="Proteomes" id="UP000636800">
    <property type="component" value="Chromosome 1"/>
</dbReference>
<keyword evidence="10" id="KW-1185">Reference proteome</keyword>
<dbReference type="GO" id="GO:0016998">
    <property type="term" value="P:cell wall macromolecule catabolic process"/>
    <property type="evidence" value="ECO:0007669"/>
    <property type="project" value="InterPro"/>
</dbReference>
<dbReference type="AlphaFoldDB" id="A0A835S4D5"/>
<evidence type="ECO:0000256" key="2">
    <source>
        <dbReference type="ARBA" id="ARBA00012729"/>
    </source>
</evidence>
<evidence type="ECO:0000259" key="8">
    <source>
        <dbReference type="Pfam" id="PF00182"/>
    </source>
</evidence>
<dbReference type="InterPro" id="IPR016283">
    <property type="entry name" value="Glyco_hydro_19"/>
</dbReference>
<feature type="domain" description="Glycoside hydrolase family 19 catalytic" evidence="8">
    <location>
        <begin position="107"/>
        <end position="208"/>
    </location>
</feature>
<dbReference type="Pfam" id="PF00182">
    <property type="entry name" value="Glyco_hydro_19"/>
    <property type="match status" value="2"/>
</dbReference>
<comment type="caution">
    <text evidence="9">The sequence shown here is derived from an EMBL/GenBank/DDBJ whole genome shotgun (WGS) entry which is preliminary data.</text>
</comment>
<evidence type="ECO:0000256" key="5">
    <source>
        <dbReference type="ARBA" id="ARBA00023295"/>
    </source>
</evidence>
<dbReference type="GO" id="GO:0008843">
    <property type="term" value="F:endochitinase activity"/>
    <property type="evidence" value="ECO:0007669"/>
    <property type="project" value="UniProtKB-EC"/>
</dbReference>
<dbReference type="SUPFAM" id="SSF53955">
    <property type="entry name" value="Lysozyme-like"/>
    <property type="match status" value="1"/>
</dbReference>
<feature type="active site" description="Proton donor" evidence="7">
    <location>
        <position position="97"/>
    </location>
</feature>
<dbReference type="PANTHER" id="PTHR22595:SF111">
    <property type="entry name" value="CHITINASE 10"/>
    <property type="match status" value="1"/>
</dbReference>
<dbReference type="FunFam" id="1.10.530.10:FF:000005">
    <property type="entry name" value="Basic endochitinase"/>
    <property type="match status" value="1"/>
</dbReference>
<evidence type="ECO:0000256" key="4">
    <source>
        <dbReference type="ARBA" id="ARBA00023277"/>
    </source>
</evidence>
<evidence type="ECO:0000256" key="6">
    <source>
        <dbReference type="ARBA" id="ARBA00023326"/>
    </source>
</evidence>
<organism evidence="9 10">
    <name type="scientific">Vanilla planifolia</name>
    <name type="common">Vanilla</name>
    <dbReference type="NCBI Taxonomy" id="51239"/>
    <lineage>
        <taxon>Eukaryota</taxon>
        <taxon>Viridiplantae</taxon>
        <taxon>Streptophyta</taxon>
        <taxon>Embryophyta</taxon>
        <taxon>Tracheophyta</taxon>
        <taxon>Spermatophyta</taxon>
        <taxon>Magnoliopsida</taxon>
        <taxon>Liliopsida</taxon>
        <taxon>Asparagales</taxon>
        <taxon>Orchidaceae</taxon>
        <taxon>Vanilloideae</taxon>
        <taxon>Vanilleae</taxon>
        <taxon>Vanilla</taxon>
    </lineage>
</organism>
<evidence type="ECO:0000256" key="3">
    <source>
        <dbReference type="ARBA" id="ARBA00023157"/>
    </source>
</evidence>
<keyword evidence="6" id="KW-0624">Polysaccharide degradation</keyword>